<dbReference type="PANTHER" id="PTHR11806">
    <property type="entry name" value="GLUCOSE INHIBITED DIVISION PROTEIN A"/>
    <property type="match status" value="1"/>
</dbReference>
<proteinExistence type="predicted"/>
<protein>
    <recommendedName>
        <fullName evidence="4">MnmG N-terminal domain-containing protein</fullName>
    </recommendedName>
</protein>
<sequence length="127" mass="14030">MRFSAKDGHTVWLEPEGYDSDIIYPNGLSCSIPEEVQETMMRTIPGLENVKMVRPAYGVEYDHVDPRELGPTLQTKRIEVNGLFLAGQINGTTGYEEAAAQGVMAGINPALQLFNDHHLSSPVRTDL</sequence>
<dbReference type="EMBL" id="KN833049">
    <property type="protein sequence ID" value="KIM75216.1"/>
    <property type="molecule type" value="Genomic_DNA"/>
</dbReference>
<dbReference type="GO" id="GO:0030488">
    <property type="term" value="P:tRNA methylation"/>
    <property type="evidence" value="ECO:0007669"/>
    <property type="project" value="TreeGrafter"/>
</dbReference>
<comment type="cofactor">
    <cofactor evidence="1">
        <name>FAD</name>
        <dbReference type="ChEBI" id="CHEBI:57692"/>
    </cofactor>
</comment>
<name>A0A0C3F5S2_PILCF</name>
<dbReference type="AlphaFoldDB" id="A0A0C3F5S2"/>
<accession>A0A0C3F5S2</accession>
<dbReference type="Gene3D" id="2.40.30.260">
    <property type="match status" value="1"/>
</dbReference>
<reference evidence="6" key="2">
    <citation type="submission" date="2015-01" db="EMBL/GenBank/DDBJ databases">
        <title>Evolutionary Origins and Diversification of the Mycorrhizal Mutualists.</title>
        <authorList>
            <consortium name="DOE Joint Genome Institute"/>
            <consortium name="Mycorrhizal Genomics Consortium"/>
            <person name="Kohler A."/>
            <person name="Kuo A."/>
            <person name="Nagy L.G."/>
            <person name="Floudas D."/>
            <person name="Copeland A."/>
            <person name="Barry K.W."/>
            <person name="Cichocki N."/>
            <person name="Veneault-Fourrey C."/>
            <person name="LaButti K."/>
            <person name="Lindquist E.A."/>
            <person name="Lipzen A."/>
            <person name="Lundell T."/>
            <person name="Morin E."/>
            <person name="Murat C."/>
            <person name="Riley R."/>
            <person name="Ohm R."/>
            <person name="Sun H."/>
            <person name="Tunlid A."/>
            <person name="Henrissat B."/>
            <person name="Grigoriev I.V."/>
            <person name="Hibbett D.S."/>
            <person name="Martin F."/>
        </authorList>
    </citation>
    <scope>NUCLEOTIDE SEQUENCE [LARGE SCALE GENOMIC DNA]</scope>
    <source>
        <strain evidence="6">F 1598</strain>
    </source>
</reference>
<organism evidence="5 6">
    <name type="scientific">Piloderma croceum (strain F 1598)</name>
    <dbReference type="NCBI Taxonomy" id="765440"/>
    <lineage>
        <taxon>Eukaryota</taxon>
        <taxon>Fungi</taxon>
        <taxon>Dikarya</taxon>
        <taxon>Basidiomycota</taxon>
        <taxon>Agaricomycotina</taxon>
        <taxon>Agaricomycetes</taxon>
        <taxon>Agaricomycetidae</taxon>
        <taxon>Atheliales</taxon>
        <taxon>Atheliaceae</taxon>
        <taxon>Piloderma</taxon>
    </lineage>
</organism>
<evidence type="ECO:0000313" key="5">
    <source>
        <dbReference type="EMBL" id="KIM75216.1"/>
    </source>
</evidence>
<dbReference type="InParanoid" id="A0A0C3F5S2"/>
<reference evidence="5 6" key="1">
    <citation type="submission" date="2014-04" db="EMBL/GenBank/DDBJ databases">
        <authorList>
            <consortium name="DOE Joint Genome Institute"/>
            <person name="Kuo A."/>
            <person name="Tarkka M."/>
            <person name="Buscot F."/>
            <person name="Kohler A."/>
            <person name="Nagy L.G."/>
            <person name="Floudas D."/>
            <person name="Copeland A."/>
            <person name="Barry K.W."/>
            <person name="Cichocki N."/>
            <person name="Veneault-Fourrey C."/>
            <person name="LaButti K."/>
            <person name="Lindquist E.A."/>
            <person name="Lipzen A."/>
            <person name="Lundell T."/>
            <person name="Morin E."/>
            <person name="Murat C."/>
            <person name="Sun H."/>
            <person name="Tunlid A."/>
            <person name="Henrissat B."/>
            <person name="Grigoriev I.V."/>
            <person name="Hibbett D.S."/>
            <person name="Martin F."/>
            <person name="Nordberg H.P."/>
            <person name="Cantor M.N."/>
            <person name="Hua S.X."/>
        </authorList>
    </citation>
    <scope>NUCLEOTIDE SEQUENCE [LARGE SCALE GENOMIC DNA]</scope>
    <source>
        <strain evidence="5 6">F 1598</strain>
    </source>
</reference>
<dbReference type="Proteomes" id="UP000054166">
    <property type="component" value="Unassembled WGS sequence"/>
</dbReference>
<dbReference type="InterPro" id="IPR036188">
    <property type="entry name" value="FAD/NAD-bd_sf"/>
</dbReference>
<dbReference type="HOGENOM" id="CLU_161515_0_0_1"/>
<evidence type="ECO:0000313" key="6">
    <source>
        <dbReference type="Proteomes" id="UP000054166"/>
    </source>
</evidence>
<keyword evidence="2" id="KW-0285">Flavoprotein</keyword>
<evidence type="ECO:0000256" key="1">
    <source>
        <dbReference type="ARBA" id="ARBA00001974"/>
    </source>
</evidence>
<dbReference type="InterPro" id="IPR040131">
    <property type="entry name" value="MnmG_N"/>
</dbReference>
<evidence type="ECO:0000256" key="3">
    <source>
        <dbReference type="ARBA" id="ARBA00022827"/>
    </source>
</evidence>
<evidence type="ECO:0000256" key="2">
    <source>
        <dbReference type="ARBA" id="ARBA00022630"/>
    </source>
</evidence>
<dbReference type="GO" id="GO:0002098">
    <property type="term" value="P:tRNA wobble uridine modification"/>
    <property type="evidence" value="ECO:0007669"/>
    <property type="project" value="TreeGrafter"/>
</dbReference>
<evidence type="ECO:0000259" key="4">
    <source>
        <dbReference type="Pfam" id="PF01134"/>
    </source>
</evidence>
<feature type="domain" description="MnmG N-terminal" evidence="4">
    <location>
        <begin position="1"/>
        <end position="113"/>
    </location>
</feature>
<dbReference type="InterPro" id="IPR002218">
    <property type="entry name" value="MnmG-rel"/>
</dbReference>
<dbReference type="PANTHER" id="PTHR11806:SF0">
    <property type="entry name" value="PROTEIN MTO1 HOMOLOG, MITOCHONDRIAL"/>
    <property type="match status" value="1"/>
</dbReference>
<dbReference type="STRING" id="765440.A0A0C3F5S2"/>
<dbReference type="GO" id="GO:0050660">
    <property type="term" value="F:flavin adenine dinucleotide binding"/>
    <property type="evidence" value="ECO:0007669"/>
    <property type="project" value="InterPro"/>
</dbReference>
<dbReference type="Pfam" id="PF01134">
    <property type="entry name" value="GIDA"/>
    <property type="match status" value="1"/>
</dbReference>
<dbReference type="SUPFAM" id="SSF51905">
    <property type="entry name" value="FAD/NAD(P)-binding domain"/>
    <property type="match status" value="1"/>
</dbReference>
<gene>
    <name evidence="5" type="ORF">PILCRDRAFT_827459</name>
</gene>
<keyword evidence="3" id="KW-0274">FAD</keyword>
<dbReference type="OrthoDB" id="3329at2759"/>
<keyword evidence="6" id="KW-1185">Reference proteome</keyword>